<dbReference type="OrthoDB" id="47054at2759"/>
<dbReference type="EMBL" id="CM000608">
    <property type="protein sequence ID" value="EEC49603.1"/>
    <property type="molecule type" value="Genomic_DNA"/>
</dbReference>
<evidence type="ECO:0000313" key="2">
    <source>
        <dbReference type="EMBL" id="EEC49603.1"/>
    </source>
</evidence>
<dbReference type="AlphaFoldDB" id="B7FVC7"/>
<protein>
    <submittedName>
        <fullName evidence="2">Uncharacterized protein</fullName>
    </submittedName>
</protein>
<gene>
    <name evidence="2" type="ORF">PHATRDRAFT_34622</name>
</gene>
<sequence length="223" mass="24686">MRVSLSTALVLGITGASPGVILLLTCTAATAFSALPPTTNLSPASDAFVARRWKIVAAPHHRSGSSLRSIVDKRNGRDREENDEIATSNLGPSTTPIIPSGFNPFEYKSSSRDSSVSYLNRVSLRQTTMQELVNELLNVVEREEETQRTLQSYQDFLLEPLECDGAVLDSDSIYSSTMNRTQRYAAYRESMEERVTKAKNTSVRQVLISLQNFVRSFEKGGTE</sequence>
<organism evidence="2 3">
    <name type="scientific">Phaeodactylum tricornutum (strain CCAP 1055/1)</name>
    <dbReference type="NCBI Taxonomy" id="556484"/>
    <lineage>
        <taxon>Eukaryota</taxon>
        <taxon>Sar</taxon>
        <taxon>Stramenopiles</taxon>
        <taxon>Ochrophyta</taxon>
        <taxon>Bacillariophyta</taxon>
        <taxon>Bacillariophyceae</taxon>
        <taxon>Bacillariophycidae</taxon>
        <taxon>Naviculales</taxon>
        <taxon>Phaeodactylaceae</taxon>
        <taxon>Phaeodactylum</taxon>
    </lineage>
</organism>
<feature type="region of interest" description="Disordered" evidence="1">
    <location>
        <begin position="66"/>
        <end position="97"/>
    </location>
</feature>
<dbReference type="eggNOG" id="ENOG502SYMT">
    <property type="taxonomic scope" value="Eukaryota"/>
</dbReference>
<accession>B7FVC7</accession>
<feature type="compositionally biased region" description="Basic and acidic residues" evidence="1">
    <location>
        <begin position="70"/>
        <end position="80"/>
    </location>
</feature>
<reference evidence="2 3" key="1">
    <citation type="journal article" date="2008" name="Nature">
        <title>The Phaeodactylum genome reveals the evolutionary history of diatom genomes.</title>
        <authorList>
            <person name="Bowler C."/>
            <person name="Allen A.E."/>
            <person name="Badger J.H."/>
            <person name="Grimwood J."/>
            <person name="Jabbari K."/>
            <person name="Kuo A."/>
            <person name="Maheswari U."/>
            <person name="Martens C."/>
            <person name="Maumus F."/>
            <person name="Otillar R.P."/>
            <person name="Rayko E."/>
            <person name="Salamov A."/>
            <person name="Vandepoele K."/>
            <person name="Beszteri B."/>
            <person name="Gruber A."/>
            <person name="Heijde M."/>
            <person name="Katinka M."/>
            <person name="Mock T."/>
            <person name="Valentin K."/>
            <person name="Verret F."/>
            <person name="Berges J.A."/>
            <person name="Brownlee C."/>
            <person name="Cadoret J.P."/>
            <person name="Chiovitti A."/>
            <person name="Choi C.J."/>
            <person name="Coesel S."/>
            <person name="De Martino A."/>
            <person name="Detter J.C."/>
            <person name="Durkin C."/>
            <person name="Falciatore A."/>
            <person name="Fournet J."/>
            <person name="Haruta M."/>
            <person name="Huysman M.J."/>
            <person name="Jenkins B.D."/>
            <person name="Jiroutova K."/>
            <person name="Jorgensen R.E."/>
            <person name="Joubert Y."/>
            <person name="Kaplan A."/>
            <person name="Kroger N."/>
            <person name="Kroth P.G."/>
            <person name="La Roche J."/>
            <person name="Lindquist E."/>
            <person name="Lommer M."/>
            <person name="Martin-Jezequel V."/>
            <person name="Lopez P.J."/>
            <person name="Lucas S."/>
            <person name="Mangogna M."/>
            <person name="McGinnis K."/>
            <person name="Medlin L.K."/>
            <person name="Montsant A."/>
            <person name="Oudot-Le Secq M.P."/>
            <person name="Napoli C."/>
            <person name="Obornik M."/>
            <person name="Parker M.S."/>
            <person name="Petit J.L."/>
            <person name="Porcel B.M."/>
            <person name="Poulsen N."/>
            <person name="Robison M."/>
            <person name="Rychlewski L."/>
            <person name="Rynearson T.A."/>
            <person name="Schmutz J."/>
            <person name="Shapiro H."/>
            <person name="Siaut M."/>
            <person name="Stanley M."/>
            <person name="Sussman M.R."/>
            <person name="Taylor A.R."/>
            <person name="Vardi A."/>
            <person name="von Dassow P."/>
            <person name="Vyverman W."/>
            <person name="Willis A."/>
            <person name="Wyrwicz L.S."/>
            <person name="Rokhsar D.S."/>
            <person name="Weissenbach J."/>
            <person name="Armbrust E.V."/>
            <person name="Green B.R."/>
            <person name="Van de Peer Y."/>
            <person name="Grigoriev I.V."/>
        </authorList>
    </citation>
    <scope>NUCLEOTIDE SEQUENCE [LARGE SCALE GENOMIC DNA]</scope>
    <source>
        <strain evidence="2 3">CCAP 1055/1</strain>
    </source>
</reference>
<dbReference type="Proteomes" id="UP000000759">
    <property type="component" value="Chromosome 5"/>
</dbReference>
<dbReference type="PaxDb" id="2850-Phatr34622"/>
<reference evidence="3" key="2">
    <citation type="submission" date="2008-08" db="EMBL/GenBank/DDBJ databases">
        <authorList>
            <consortium name="Diatom Consortium"/>
            <person name="Grigoriev I."/>
            <person name="Grimwood J."/>
            <person name="Kuo A."/>
            <person name="Otillar R.P."/>
            <person name="Salamov A."/>
            <person name="Detter J.C."/>
            <person name="Lindquist E."/>
            <person name="Shapiro H."/>
            <person name="Lucas S."/>
            <person name="Glavina del Rio T."/>
            <person name="Pitluck S."/>
            <person name="Rokhsar D."/>
            <person name="Bowler C."/>
        </authorList>
    </citation>
    <scope>GENOME REANNOTATION</scope>
    <source>
        <strain evidence="3">CCAP 1055/1</strain>
    </source>
</reference>
<feature type="compositionally biased region" description="Polar residues" evidence="1">
    <location>
        <begin position="85"/>
        <end position="97"/>
    </location>
</feature>
<dbReference type="GeneID" id="7199538"/>
<dbReference type="InParanoid" id="B7FVC7"/>
<keyword evidence="3" id="KW-1185">Reference proteome</keyword>
<evidence type="ECO:0000256" key="1">
    <source>
        <dbReference type="SAM" id="MobiDB-lite"/>
    </source>
</evidence>
<proteinExistence type="predicted"/>
<dbReference type="RefSeq" id="XP_002178905.1">
    <property type="nucleotide sequence ID" value="XM_002178869.1"/>
</dbReference>
<dbReference type="KEGG" id="pti:PHATRDRAFT_34622"/>
<evidence type="ECO:0000313" key="3">
    <source>
        <dbReference type="Proteomes" id="UP000000759"/>
    </source>
</evidence>
<name>B7FVC7_PHATC</name>
<dbReference type="HOGENOM" id="CLU_1242218_0_0_1"/>